<dbReference type="RefSeq" id="WP_104932897.1">
    <property type="nucleotide sequence ID" value="NZ_CP019656.1"/>
</dbReference>
<sequence length="144" mass="16332">MKNEIKKELSNLLPQMEKITIMISKAKDSWTDHFDPNDPDDMYLRTMFYRISDKLDDVLQIAQRAAAEVLAEGTLIKNSVGRYQIASTDVYFTTGSSIEYLGQNAYGDGAEWISSRVEHNGEDYYIAADPKLKMSGIKARIKNV</sequence>
<organism evidence="2 3">
    <name type="scientific">Paenibacillus larvae subsp. larvae</name>
    <dbReference type="NCBI Taxonomy" id="147375"/>
    <lineage>
        <taxon>Bacteria</taxon>
        <taxon>Bacillati</taxon>
        <taxon>Bacillota</taxon>
        <taxon>Bacilli</taxon>
        <taxon>Bacillales</taxon>
        <taxon>Paenibacillaceae</taxon>
        <taxon>Paenibacillus</taxon>
    </lineage>
</organism>
<proteinExistence type="predicted"/>
<dbReference type="Pfam" id="PF17295">
    <property type="entry name" value="DUF5348"/>
    <property type="match status" value="1"/>
</dbReference>
<geneLocation type="plasmid" evidence="2">
    <name>unnamed1</name>
</geneLocation>
<reference evidence="3" key="1">
    <citation type="submission" date="2017-02" db="EMBL/GenBank/DDBJ databases">
        <title>Delineation of Paenibacillus larvae strains originating from foulbrood outbreaks.</title>
        <authorList>
            <person name="Beims H."/>
            <person name="Bunk B."/>
            <person name="Sproeer C."/>
            <person name="Mohr K.I."/>
            <person name="Pradella S."/>
            <person name="Guenther G."/>
            <person name="Rohde M."/>
            <person name="von der Ohe W."/>
            <person name="Steinert M."/>
        </authorList>
    </citation>
    <scope>NUCLEOTIDE SEQUENCE [LARGE SCALE GENOMIC DNA]</scope>
    <source>
        <strain evidence="3">Eric_III</strain>
        <plasmid evidence="3">Plasmid unnamed1</plasmid>
    </source>
</reference>
<name>A0A2L1U7H4_9BACL</name>
<dbReference type="EMBL" id="CP019656">
    <property type="protein sequence ID" value="AVF28889.1"/>
    <property type="molecule type" value="Genomic_DNA"/>
</dbReference>
<dbReference type="Proteomes" id="UP000239833">
    <property type="component" value="Plasmid unnamed1"/>
</dbReference>
<evidence type="ECO:0000313" key="3">
    <source>
        <dbReference type="Proteomes" id="UP000239833"/>
    </source>
</evidence>
<dbReference type="InterPro" id="IPR035255">
    <property type="entry name" value="DUF5348"/>
</dbReference>
<evidence type="ECO:0000313" key="2">
    <source>
        <dbReference type="EMBL" id="AVF28889.1"/>
    </source>
</evidence>
<protein>
    <recommendedName>
        <fullName evidence="1">DUF5348 domain-containing protein</fullName>
    </recommendedName>
</protein>
<keyword evidence="2" id="KW-0614">Plasmid</keyword>
<dbReference type="AlphaFoldDB" id="A0A2L1U7H4"/>
<evidence type="ECO:0000259" key="1">
    <source>
        <dbReference type="Pfam" id="PF17295"/>
    </source>
</evidence>
<feature type="domain" description="DUF5348" evidence="1">
    <location>
        <begin position="73"/>
        <end position="141"/>
    </location>
</feature>
<dbReference type="Gene3D" id="2.40.10.390">
    <property type="match status" value="1"/>
</dbReference>
<gene>
    <name evidence="2" type="ORF">ERICIII_04887</name>
</gene>
<accession>A0A2L1U7H4</accession>